<feature type="chain" id="PRO_5038440114" description="Cyclic lactone autoinducer peptide" evidence="1">
    <location>
        <begin position="24"/>
        <end position="60"/>
    </location>
</feature>
<keyword evidence="1" id="KW-0732">Signal</keyword>
<name>W7UEL2_RUMFL</name>
<dbReference type="Proteomes" id="UP000019365">
    <property type="component" value="Unassembled WGS sequence"/>
</dbReference>
<dbReference type="PATRIC" id="fig|1341157.4.peg.3160"/>
<organism evidence="2 3">
    <name type="scientific">Ruminococcus flavefaciens 007c</name>
    <dbReference type="NCBI Taxonomy" id="1341157"/>
    <lineage>
        <taxon>Bacteria</taxon>
        <taxon>Bacillati</taxon>
        <taxon>Bacillota</taxon>
        <taxon>Clostridia</taxon>
        <taxon>Eubacteriales</taxon>
        <taxon>Oscillospiraceae</taxon>
        <taxon>Ruminococcus</taxon>
    </lineage>
</organism>
<accession>W7UEL2</accession>
<evidence type="ECO:0000313" key="2">
    <source>
        <dbReference type="EMBL" id="EWM52388.1"/>
    </source>
</evidence>
<comment type="caution">
    <text evidence="2">The sequence shown here is derived from an EMBL/GenBank/DDBJ whole genome shotgun (WGS) entry which is preliminary data.</text>
</comment>
<protein>
    <recommendedName>
        <fullName evidence="4">Cyclic lactone autoinducer peptide</fullName>
    </recommendedName>
</protein>
<sequence>MNRKTKKSIAAILSMAVVCNSVGFIGNSLNKVTEYTCTPPYLVLTNETNFVVPAEKHLYL</sequence>
<dbReference type="RefSeq" id="WP_037301477.1">
    <property type="nucleotide sequence ID" value="NZ_ATAX01000036.1"/>
</dbReference>
<evidence type="ECO:0000256" key="1">
    <source>
        <dbReference type="SAM" id="SignalP"/>
    </source>
</evidence>
<feature type="signal peptide" evidence="1">
    <location>
        <begin position="1"/>
        <end position="23"/>
    </location>
</feature>
<dbReference type="AlphaFoldDB" id="W7UEL2"/>
<dbReference type="EMBL" id="ATAX01000036">
    <property type="protein sequence ID" value="EWM52388.1"/>
    <property type="molecule type" value="Genomic_DNA"/>
</dbReference>
<reference evidence="2 3" key="1">
    <citation type="journal article" date="2014" name="PLoS ONE">
        <title>Rumen cellulosomics: divergent fiber-degrading strategies revealed by comparative genome-wide analysis of six ruminococcal strains.</title>
        <authorList>
            <person name="Dassa B."/>
            <person name="Borovok I."/>
            <person name="Ruimy-Israeli V."/>
            <person name="Lamed R."/>
            <person name="Flint H.J."/>
            <person name="Duncan S.H."/>
            <person name="Henrissat B."/>
            <person name="Coutinho P."/>
            <person name="Morrison M."/>
            <person name="Mosoni P."/>
            <person name="Yeoman C.J."/>
            <person name="White B.A."/>
            <person name="Bayer E.A."/>
        </authorList>
    </citation>
    <scope>NUCLEOTIDE SEQUENCE [LARGE SCALE GENOMIC DNA]</scope>
    <source>
        <strain evidence="2 3">007c</strain>
    </source>
</reference>
<proteinExistence type="predicted"/>
<evidence type="ECO:0008006" key="4">
    <source>
        <dbReference type="Google" id="ProtNLM"/>
    </source>
</evidence>
<gene>
    <name evidence="2" type="ORF">RF007C_13640</name>
</gene>
<evidence type="ECO:0000313" key="3">
    <source>
        <dbReference type="Proteomes" id="UP000019365"/>
    </source>
</evidence>
<keyword evidence="3" id="KW-1185">Reference proteome</keyword>